<feature type="domain" description="Amidase" evidence="2">
    <location>
        <begin position="31"/>
        <end position="459"/>
    </location>
</feature>
<dbReference type="PROSITE" id="PS00571">
    <property type="entry name" value="AMIDASES"/>
    <property type="match status" value="1"/>
</dbReference>
<dbReference type="RefSeq" id="WP_318600960.1">
    <property type="nucleotide sequence ID" value="NZ_JAWSTH010000141.1"/>
</dbReference>
<dbReference type="Pfam" id="PF01425">
    <property type="entry name" value="Amidase"/>
    <property type="match status" value="1"/>
</dbReference>
<comment type="caution">
    <text evidence="3">The sequence shown here is derived from an EMBL/GenBank/DDBJ whole genome shotgun (WGS) entry which is preliminary data.</text>
</comment>
<dbReference type="InterPro" id="IPR036928">
    <property type="entry name" value="AS_sf"/>
</dbReference>
<sequence>MSAVFDALPPAPTTTALAAAIRRGETTAVAAIEASLRAIEERNPALNAFVHVDADGALAAARAVDATLAAGGDPGPLAGVPFGVKDLDDCIGMPTGLGSLLFKDGAPAEREPPLVARLRAAGAIPVGKTATPEFGVSAATYSRAHGVTRNPWDPRLTPGGSSGGSAAAVAAGMVPFATGSDAGGSIRSPAAFCGLIGLKPSHGLIPGDRRIGPGQATDYHCWGVLTRTVEETALLLELVAGPYAPERASQLHAPAAWRVAAATLDVGGVRVGWSPDLGRALVQEEVRVTAEAASKRLAALAGGSWQALDVQLPDMRAVSWPRCPEMRSYLEAEQLYPQRAEELGHQVLEWIEARGTPTLALLDGALRARAQLDRVVAGMFAEVDVLATPTTACTAFPADHPDVREIDGRDASATGAEPFSGLANAAWLPSISVPAGRSAEGLPIGLQLTAPFGRDDLVLRLARLLERASA</sequence>
<proteinExistence type="inferred from homology"/>
<dbReference type="SUPFAM" id="SSF75304">
    <property type="entry name" value="Amidase signature (AS) enzymes"/>
    <property type="match status" value="1"/>
</dbReference>
<reference evidence="4" key="1">
    <citation type="submission" date="2023-07" db="EMBL/GenBank/DDBJ databases">
        <title>Conexibacter stalactiti sp. nov., isolated from stalactites in a lava cave and emended description of the genus Conexibacter.</title>
        <authorList>
            <person name="Lee S.D."/>
        </authorList>
    </citation>
    <scope>NUCLEOTIDE SEQUENCE [LARGE SCALE GENOMIC DNA]</scope>
    <source>
        <strain evidence="4">KCTC 39840</strain>
    </source>
</reference>
<dbReference type="Gene3D" id="3.90.1300.10">
    <property type="entry name" value="Amidase signature (AS) domain"/>
    <property type="match status" value="1"/>
</dbReference>
<evidence type="ECO:0000313" key="4">
    <source>
        <dbReference type="Proteomes" id="UP001284601"/>
    </source>
</evidence>
<evidence type="ECO:0000259" key="2">
    <source>
        <dbReference type="Pfam" id="PF01425"/>
    </source>
</evidence>
<organism evidence="3 4">
    <name type="scientific">Conexibacter stalactiti</name>
    <dbReference type="NCBI Taxonomy" id="1940611"/>
    <lineage>
        <taxon>Bacteria</taxon>
        <taxon>Bacillati</taxon>
        <taxon>Actinomycetota</taxon>
        <taxon>Thermoleophilia</taxon>
        <taxon>Solirubrobacterales</taxon>
        <taxon>Conexibacteraceae</taxon>
        <taxon>Conexibacter</taxon>
    </lineage>
</organism>
<comment type="similarity">
    <text evidence="1">Belongs to the amidase family.</text>
</comment>
<evidence type="ECO:0000256" key="1">
    <source>
        <dbReference type="ARBA" id="ARBA00009199"/>
    </source>
</evidence>
<reference evidence="3 4" key="2">
    <citation type="submission" date="2023-10" db="EMBL/GenBank/DDBJ databases">
        <authorList>
            <person name="Han X.F."/>
        </authorList>
    </citation>
    <scope>NUCLEOTIDE SEQUENCE [LARGE SCALE GENOMIC DNA]</scope>
    <source>
        <strain evidence="3 4">KCTC 39840</strain>
    </source>
</reference>
<accession>A0ABU4HYM5</accession>
<dbReference type="InterPro" id="IPR000120">
    <property type="entry name" value="Amidase"/>
</dbReference>
<dbReference type="PANTHER" id="PTHR11895">
    <property type="entry name" value="TRANSAMIDASE"/>
    <property type="match status" value="1"/>
</dbReference>
<protein>
    <submittedName>
        <fullName evidence="3">Amidase</fullName>
    </submittedName>
</protein>
<dbReference type="EMBL" id="JAWSTH010000141">
    <property type="protein sequence ID" value="MDW5598431.1"/>
    <property type="molecule type" value="Genomic_DNA"/>
</dbReference>
<dbReference type="Proteomes" id="UP001284601">
    <property type="component" value="Unassembled WGS sequence"/>
</dbReference>
<dbReference type="PANTHER" id="PTHR11895:SF7">
    <property type="entry name" value="GLUTAMYL-TRNA(GLN) AMIDOTRANSFERASE SUBUNIT A, MITOCHONDRIAL"/>
    <property type="match status" value="1"/>
</dbReference>
<evidence type="ECO:0000313" key="3">
    <source>
        <dbReference type="EMBL" id="MDW5598431.1"/>
    </source>
</evidence>
<gene>
    <name evidence="3" type="ORF">R7226_28990</name>
</gene>
<dbReference type="InterPro" id="IPR020556">
    <property type="entry name" value="Amidase_CS"/>
</dbReference>
<dbReference type="InterPro" id="IPR023631">
    <property type="entry name" value="Amidase_dom"/>
</dbReference>
<name>A0ABU4HYM5_9ACTN</name>
<keyword evidence="4" id="KW-1185">Reference proteome</keyword>